<feature type="signal peptide" evidence="1">
    <location>
        <begin position="1"/>
        <end position="21"/>
    </location>
</feature>
<evidence type="ECO:0000313" key="3">
    <source>
        <dbReference type="Proteomes" id="UP000555448"/>
    </source>
</evidence>
<dbReference type="Pfam" id="PF09912">
    <property type="entry name" value="DUF2141"/>
    <property type="match status" value="1"/>
</dbReference>
<keyword evidence="1" id="KW-0732">Signal</keyword>
<name>A0A7W7K827_9SPHN</name>
<proteinExistence type="predicted"/>
<dbReference type="AlphaFoldDB" id="A0A7W7K827"/>
<organism evidence="2 3">
    <name type="scientific">Novosphingobium chloroacetimidivorans</name>
    <dbReference type="NCBI Taxonomy" id="1428314"/>
    <lineage>
        <taxon>Bacteria</taxon>
        <taxon>Pseudomonadati</taxon>
        <taxon>Pseudomonadota</taxon>
        <taxon>Alphaproteobacteria</taxon>
        <taxon>Sphingomonadales</taxon>
        <taxon>Sphingomonadaceae</taxon>
        <taxon>Novosphingobium</taxon>
    </lineage>
</organism>
<accession>A0A7W7K827</accession>
<dbReference type="Proteomes" id="UP000555448">
    <property type="component" value="Unassembled WGS sequence"/>
</dbReference>
<protein>
    <submittedName>
        <fullName evidence="2">Uncharacterized protein (DUF2141 family)</fullName>
    </submittedName>
</protein>
<evidence type="ECO:0000313" key="2">
    <source>
        <dbReference type="EMBL" id="MBB4857987.1"/>
    </source>
</evidence>
<gene>
    <name evidence="2" type="ORF">HNO88_001301</name>
</gene>
<feature type="chain" id="PRO_5030978306" evidence="1">
    <location>
        <begin position="22"/>
        <end position="148"/>
    </location>
</feature>
<dbReference type="InterPro" id="IPR018673">
    <property type="entry name" value="DUF2141"/>
</dbReference>
<reference evidence="2 3" key="1">
    <citation type="submission" date="2020-08" db="EMBL/GenBank/DDBJ databases">
        <title>Functional genomics of gut bacteria from endangered species of beetles.</title>
        <authorList>
            <person name="Carlos-Shanley C."/>
        </authorList>
    </citation>
    <scope>NUCLEOTIDE SEQUENCE [LARGE SCALE GENOMIC DNA]</scope>
    <source>
        <strain evidence="2 3">S00245</strain>
    </source>
</reference>
<dbReference type="EMBL" id="JACHLR010000004">
    <property type="protein sequence ID" value="MBB4857987.1"/>
    <property type="molecule type" value="Genomic_DNA"/>
</dbReference>
<evidence type="ECO:0000256" key="1">
    <source>
        <dbReference type="SAM" id="SignalP"/>
    </source>
</evidence>
<sequence>MRDRSRTVAALIAAAALPALVGAVQPSTDVSASVTGLRSAKGHILACLTMRPDTFPNCQNDPAAKRLIVPATAPALDFGKVTAGRYAIALIHDENANGKLDKRLMIPREGFGFSQDAPVVMGPPRFDSAAFPVNGFGEHLTIKMRYLF</sequence>
<comment type="caution">
    <text evidence="2">The sequence shown here is derived from an EMBL/GenBank/DDBJ whole genome shotgun (WGS) entry which is preliminary data.</text>
</comment>
<keyword evidence="3" id="KW-1185">Reference proteome</keyword>
<dbReference type="RefSeq" id="WP_246381235.1">
    <property type="nucleotide sequence ID" value="NZ_JACHLR010000004.1"/>
</dbReference>